<dbReference type="EMBL" id="OAOQ01000006">
    <property type="protein sequence ID" value="SNX70508.1"/>
    <property type="molecule type" value="Genomic_DNA"/>
</dbReference>
<evidence type="ECO:0000313" key="1">
    <source>
        <dbReference type="EMBL" id="SNX70508.1"/>
    </source>
</evidence>
<reference evidence="2" key="1">
    <citation type="submission" date="2017-08" db="EMBL/GenBank/DDBJ databases">
        <authorList>
            <person name="Varghese N."/>
            <person name="Submissions S."/>
        </authorList>
    </citation>
    <scope>NUCLEOTIDE SEQUENCE [LARGE SCALE GENOMIC DNA]</scope>
    <source>
        <strain evidence="2">JA234</strain>
    </source>
</reference>
<sequence length="156" mass="16632">MKRQVPARGAHPHVRLVWCAGQTVPAASAPFADDSDSLPVHGTLALRPAPQSGPNLLLIGLEGDEPQLGRYLPGRRTRSDLSDVTASLLRKLMPDAVALPLMGLHFDATEALRRLSRQGFAGPVLVLCPPLPEPRIVEQELSEAGGEIPVSLLFAA</sequence>
<proteinExistence type="predicted"/>
<dbReference type="AlphaFoldDB" id="A0A285CTW9"/>
<dbReference type="Proteomes" id="UP000219467">
    <property type="component" value="Unassembled WGS sequence"/>
</dbReference>
<accession>A0A285CTW9</accession>
<keyword evidence="2" id="KW-1185">Reference proteome</keyword>
<evidence type="ECO:0000313" key="2">
    <source>
        <dbReference type="Proteomes" id="UP000219467"/>
    </source>
</evidence>
<protein>
    <submittedName>
        <fullName evidence="1">Uncharacterized protein</fullName>
    </submittedName>
</protein>
<gene>
    <name evidence="1" type="ORF">SAMN05878503_10681</name>
</gene>
<organism evidence="1 2">
    <name type="scientific">Cereibacter ovatus</name>
    <dbReference type="NCBI Taxonomy" id="439529"/>
    <lineage>
        <taxon>Bacteria</taxon>
        <taxon>Pseudomonadati</taxon>
        <taxon>Pseudomonadota</taxon>
        <taxon>Alphaproteobacteria</taxon>
        <taxon>Rhodobacterales</taxon>
        <taxon>Paracoccaceae</taxon>
        <taxon>Cereibacter</taxon>
    </lineage>
</organism>
<name>A0A285CTW9_9RHOB</name>